<accession>A0A412IAG7</accession>
<sequence length="435" mass="51257">MKFYNRKSELEELHLIENLSNESAQLAVVVGRRRVGKTTLLRHAFTQIPVLYFFIGKKNEILLCEEFTTEVSEKLNENLGHFEKFSELFRTLMEISQRKNFTLIIDEFQEFLNINPSVFSDMQHIWDSHKENSKMNLAICGSIYSLMKRIFENAKEPLYGRATSRMLIKPFRIHTIKEILSDYNPSYSPEDLLAFYMITGGVAKYIEQLVIRKAFTKQAIFKTIFREGSYFLEEGKSVLVDEFGKDYGNYFSVLSLIANSKTERGAIESTLNMPVGGFLDKLEKEYNLIKKVRPYMAKEGSRSNRYRIEDNFLNFWFRFIYKYRSAVEIGNMEYLYKVVERDYDTYSGIILEKYFRQLFAESNEYSDIQGYWDNKGENEIDLIAVNDMEKRIVIGEVKRNAKRISLPLLERKAENIIKKHSSYQIEFRGFSLEDM</sequence>
<proteinExistence type="predicted"/>
<dbReference type="Proteomes" id="UP000325055">
    <property type="component" value="Unassembled WGS sequence"/>
</dbReference>
<keyword evidence="4" id="KW-0067">ATP-binding</keyword>
<dbReference type="EMBL" id="QRVJ01000026">
    <property type="protein sequence ID" value="RGS33840.1"/>
    <property type="molecule type" value="Genomic_DNA"/>
</dbReference>
<evidence type="ECO:0000313" key="5">
    <source>
        <dbReference type="Proteomes" id="UP000283341"/>
    </source>
</evidence>
<dbReference type="RefSeq" id="WP_007213029.1">
    <property type="nucleotide sequence ID" value="NZ_JADNFX010000017.1"/>
</dbReference>
<feature type="domain" description="ATPase" evidence="1">
    <location>
        <begin position="3"/>
        <end position="209"/>
    </location>
</feature>
<evidence type="ECO:0000313" key="6">
    <source>
        <dbReference type="Proteomes" id="UP000325055"/>
    </source>
</evidence>
<feature type="domain" description="DUF234" evidence="2">
    <location>
        <begin position="316"/>
        <end position="401"/>
    </location>
</feature>
<evidence type="ECO:0000259" key="1">
    <source>
        <dbReference type="Pfam" id="PF01637"/>
    </source>
</evidence>
<gene>
    <name evidence="4" type="ORF">DWX97_20835</name>
    <name evidence="3" type="ORF">F2Y86_09070</name>
</gene>
<keyword evidence="4" id="KW-0547">Nucleotide-binding</keyword>
<protein>
    <submittedName>
        <fullName evidence="4">ATP-binding protein</fullName>
    </submittedName>
</protein>
<dbReference type="InterPro" id="IPR027417">
    <property type="entry name" value="P-loop_NTPase"/>
</dbReference>
<dbReference type="EMBL" id="VVYW01000007">
    <property type="protein sequence ID" value="KAA5409298.1"/>
    <property type="molecule type" value="Genomic_DNA"/>
</dbReference>
<dbReference type="InterPro" id="IPR004256">
    <property type="entry name" value="DUF234"/>
</dbReference>
<organism evidence="4 5">
    <name type="scientific">Bacteroides cellulosilyticus</name>
    <dbReference type="NCBI Taxonomy" id="246787"/>
    <lineage>
        <taxon>Bacteria</taxon>
        <taxon>Pseudomonadati</taxon>
        <taxon>Bacteroidota</taxon>
        <taxon>Bacteroidia</taxon>
        <taxon>Bacteroidales</taxon>
        <taxon>Bacteroidaceae</taxon>
        <taxon>Bacteroides</taxon>
    </lineage>
</organism>
<dbReference type="AlphaFoldDB" id="A0A412IAG7"/>
<dbReference type="PANTHER" id="PTHR34704:SF1">
    <property type="entry name" value="ATPASE"/>
    <property type="match status" value="1"/>
</dbReference>
<dbReference type="PANTHER" id="PTHR34704">
    <property type="entry name" value="ATPASE"/>
    <property type="match status" value="1"/>
</dbReference>
<dbReference type="Pfam" id="PF01637">
    <property type="entry name" value="ATPase_2"/>
    <property type="match status" value="1"/>
</dbReference>
<evidence type="ECO:0000259" key="2">
    <source>
        <dbReference type="Pfam" id="PF03008"/>
    </source>
</evidence>
<reference evidence="3 6" key="2">
    <citation type="journal article" date="2019" name="Nat. Med.">
        <title>A library of human gut bacterial isolates paired with longitudinal multiomics data enables mechanistic microbiome research.</title>
        <authorList>
            <person name="Poyet M."/>
            <person name="Groussin M."/>
            <person name="Gibbons S.M."/>
            <person name="Avila-Pacheco J."/>
            <person name="Jiang X."/>
            <person name="Kearney S.M."/>
            <person name="Perrotta A.R."/>
            <person name="Berdy B."/>
            <person name="Zhao S."/>
            <person name="Lieberman T.D."/>
            <person name="Swanson P.K."/>
            <person name="Smith M."/>
            <person name="Roesemann S."/>
            <person name="Alexander J.E."/>
            <person name="Rich S.A."/>
            <person name="Livny J."/>
            <person name="Vlamakis H."/>
            <person name="Clish C."/>
            <person name="Bullock K."/>
            <person name="Deik A."/>
            <person name="Scott J."/>
            <person name="Pierce K.A."/>
            <person name="Xavier R.J."/>
            <person name="Alm E.J."/>
        </authorList>
    </citation>
    <scope>NUCLEOTIDE SEQUENCE [LARGE SCALE GENOMIC DNA]</scope>
    <source>
        <strain evidence="3 6">BIOML-A7</strain>
    </source>
</reference>
<dbReference type="GO" id="GO:0005524">
    <property type="term" value="F:ATP binding"/>
    <property type="evidence" value="ECO:0007669"/>
    <property type="project" value="UniProtKB-KW"/>
</dbReference>
<name>A0A412IAG7_9BACE</name>
<dbReference type="Gene3D" id="3.40.50.300">
    <property type="entry name" value="P-loop containing nucleotide triphosphate hydrolases"/>
    <property type="match status" value="1"/>
</dbReference>
<dbReference type="Proteomes" id="UP000283341">
    <property type="component" value="Unassembled WGS sequence"/>
</dbReference>
<reference evidence="4 5" key="1">
    <citation type="submission" date="2018-08" db="EMBL/GenBank/DDBJ databases">
        <title>A genome reference for cultivated species of the human gut microbiota.</title>
        <authorList>
            <person name="Zou Y."/>
            <person name="Xue W."/>
            <person name="Luo G."/>
        </authorList>
    </citation>
    <scope>NUCLEOTIDE SEQUENCE [LARGE SCALE GENOMIC DNA]</scope>
    <source>
        <strain evidence="4 5">AF22-3AC</strain>
    </source>
</reference>
<dbReference type="SUPFAM" id="SSF52540">
    <property type="entry name" value="P-loop containing nucleoside triphosphate hydrolases"/>
    <property type="match status" value="1"/>
</dbReference>
<evidence type="ECO:0000313" key="3">
    <source>
        <dbReference type="EMBL" id="KAA5409298.1"/>
    </source>
</evidence>
<comment type="caution">
    <text evidence="4">The sequence shown here is derived from an EMBL/GenBank/DDBJ whole genome shotgun (WGS) entry which is preliminary data.</text>
</comment>
<dbReference type="InterPro" id="IPR011579">
    <property type="entry name" value="ATPase_dom"/>
</dbReference>
<dbReference type="Pfam" id="PF03008">
    <property type="entry name" value="DUF234"/>
    <property type="match status" value="1"/>
</dbReference>
<evidence type="ECO:0000313" key="4">
    <source>
        <dbReference type="EMBL" id="RGS33840.1"/>
    </source>
</evidence>